<dbReference type="EMBL" id="CP136511">
    <property type="protein sequence ID" value="WOD14712.1"/>
    <property type="molecule type" value="Genomic_DNA"/>
</dbReference>
<accession>A0ABZ0EBX9</accession>
<reference evidence="1 2" key="1">
    <citation type="submission" date="2023-10" db="EMBL/GenBank/DDBJ databases">
        <title>Surface-active antibiotics is a multifunctional adaptation for post-fire microbes.</title>
        <authorList>
            <person name="Liu M.D."/>
            <person name="Du Y."/>
            <person name="Koupaei S.K."/>
            <person name="Kim N.R."/>
            <person name="Zhang W."/>
            <person name="Traxler M.F."/>
        </authorList>
    </citation>
    <scope>NUCLEOTIDE SEQUENCE [LARGE SCALE GENOMIC DNA]</scope>
    <source>
        <strain evidence="1 2">F3</strain>
    </source>
</reference>
<keyword evidence="2" id="KW-1185">Reference proteome</keyword>
<evidence type="ECO:0000313" key="1">
    <source>
        <dbReference type="EMBL" id="WOD14712.1"/>
    </source>
</evidence>
<proteinExistence type="predicted"/>
<evidence type="ECO:0008006" key="3">
    <source>
        <dbReference type="Google" id="ProtNLM"/>
    </source>
</evidence>
<protein>
    <recommendedName>
        <fullName evidence="3">DDE domain-containing protein</fullName>
    </recommendedName>
</protein>
<dbReference type="Proteomes" id="UP001302652">
    <property type="component" value="Chromosome 3"/>
</dbReference>
<evidence type="ECO:0000313" key="2">
    <source>
        <dbReference type="Proteomes" id="UP001302652"/>
    </source>
</evidence>
<organism evidence="1 2">
    <name type="scientific">Paraburkholderia kirstenboschensis</name>
    <dbReference type="NCBI Taxonomy" id="1245436"/>
    <lineage>
        <taxon>Bacteria</taxon>
        <taxon>Pseudomonadati</taxon>
        <taxon>Pseudomonadota</taxon>
        <taxon>Betaproteobacteria</taxon>
        <taxon>Burkholderiales</taxon>
        <taxon>Burkholderiaceae</taxon>
        <taxon>Paraburkholderia</taxon>
    </lineage>
</organism>
<gene>
    <name evidence="1" type="ORF">RW095_01885</name>
</gene>
<name>A0ABZ0EBX9_9BURK</name>
<sequence>MRGKWVYIHRTVDRAGQTVDFMLSVRHDEKAKVRSLKISIIRSSRTTCSIKSRTKVMPGFKRFGNAAITFSGIELVHRIRKGQLSLAKVDLKDTAAPADRLFAAEPLWHPQEALPDKNMTIPVRNCSVTGG</sequence>